<keyword evidence="6" id="KW-1185">Reference proteome</keyword>
<evidence type="ECO:0000313" key="6">
    <source>
        <dbReference type="Proteomes" id="UP000682739"/>
    </source>
</evidence>
<feature type="compositionally biased region" description="Polar residues" evidence="3">
    <location>
        <begin position="162"/>
        <end position="180"/>
    </location>
</feature>
<dbReference type="SUPFAM" id="SSF52172">
    <property type="entry name" value="CheY-like"/>
    <property type="match status" value="1"/>
</dbReference>
<dbReference type="InterPro" id="IPR011006">
    <property type="entry name" value="CheY-like_superfamily"/>
</dbReference>
<feature type="domain" description="Response regulatory" evidence="4">
    <location>
        <begin position="13"/>
        <end position="132"/>
    </location>
</feature>
<dbReference type="PROSITE" id="PS50110">
    <property type="entry name" value="RESPONSE_REGULATORY"/>
    <property type="match status" value="1"/>
</dbReference>
<dbReference type="CDD" id="cd00156">
    <property type="entry name" value="REC"/>
    <property type="match status" value="1"/>
</dbReference>
<dbReference type="PANTHER" id="PTHR44591:SF3">
    <property type="entry name" value="RESPONSE REGULATORY DOMAIN-CONTAINING PROTEIN"/>
    <property type="match status" value="1"/>
</dbReference>
<dbReference type="EMBL" id="CP072110">
    <property type="protein sequence ID" value="QTH64184.1"/>
    <property type="molecule type" value="Genomic_DNA"/>
</dbReference>
<dbReference type="AlphaFoldDB" id="A0A975HKC8"/>
<dbReference type="KEGG" id="psym:J1N51_01470"/>
<organism evidence="5 6">
    <name type="scientific">Psychrosphaera ytuae</name>
    <dbReference type="NCBI Taxonomy" id="2820710"/>
    <lineage>
        <taxon>Bacteria</taxon>
        <taxon>Pseudomonadati</taxon>
        <taxon>Pseudomonadota</taxon>
        <taxon>Gammaproteobacteria</taxon>
        <taxon>Alteromonadales</taxon>
        <taxon>Pseudoalteromonadaceae</taxon>
        <taxon>Psychrosphaera</taxon>
    </lineage>
</organism>
<evidence type="ECO:0000256" key="2">
    <source>
        <dbReference type="PROSITE-ProRule" id="PRU00169"/>
    </source>
</evidence>
<feature type="region of interest" description="Disordered" evidence="3">
    <location>
        <begin position="155"/>
        <end position="184"/>
    </location>
</feature>
<name>A0A975HKC8_9GAMM</name>
<proteinExistence type="predicted"/>
<keyword evidence="1 2" id="KW-0597">Phosphoprotein</keyword>
<reference evidence="5" key="1">
    <citation type="submission" date="2021-03" db="EMBL/GenBank/DDBJ databases">
        <title>Description of Psychrosphaera ytuae sp. nov. isolated from deep sea sediment of South China Sea.</title>
        <authorList>
            <person name="Zhang J."/>
            <person name="Xu X.-D."/>
        </authorList>
    </citation>
    <scope>NUCLEOTIDE SEQUENCE</scope>
    <source>
        <strain evidence="5">MTZ26</strain>
    </source>
</reference>
<dbReference type="GO" id="GO:0000160">
    <property type="term" value="P:phosphorelay signal transduction system"/>
    <property type="evidence" value="ECO:0007669"/>
    <property type="project" value="InterPro"/>
</dbReference>
<dbReference type="Gene3D" id="3.40.50.2300">
    <property type="match status" value="1"/>
</dbReference>
<evidence type="ECO:0000259" key="4">
    <source>
        <dbReference type="PROSITE" id="PS50110"/>
    </source>
</evidence>
<dbReference type="RefSeq" id="WP_208832239.1">
    <property type="nucleotide sequence ID" value="NZ_CP072110.1"/>
</dbReference>
<gene>
    <name evidence="5" type="ORF">J1N51_01470</name>
</gene>
<dbReference type="Pfam" id="PF00072">
    <property type="entry name" value="Response_reg"/>
    <property type="match status" value="1"/>
</dbReference>
<protein>
    <submittedName>
        <fullName evidence="5">Response regulator</fullName>
    </submittedName>
</protein>
<feature type="modified residue" description="4-aspartylphosphate" evidence="2">
    <location>
        <position position="63"/>
    </location>
</feature>
<dbReference type="InterPro" id="IPR050595">
    <property type="entry name" value="Bact_response_regulator"/>
</dbReference>
<evidence type="ECO:0000256" key="1">
    <source>
        <dbReference type="ARBA" id="ARBA00022553"/>
    </source>
</evidence>
<accession>A0A975HKC8</accession>
<evidence type="ECO:0000313" key="5">
    <source>
        <dbReference type="EMBL" id="QTH64184.1"/>
    </source>
</evidence>
<dbReference type="Proteomes" id="UP000682739">
    <property type="component" value="Chromosome"/>
</dbReference>
<sequence length="318" mass="35598">MSPSEVKSTKKVNVLILDDVNLMCQFLSETLRPISGVECHTAARVASAAGVIERVAVSLAIIDLNLPDGNGIEIVKAIRKGEGKGAHDIPILIFSGNTYKEAVTECVQFKVNDFIVKPIIAMELRKKVEAHLKKPVELPGCEYFQKLDAELMAKKPKEPSVKPTSSVVQSKTPQSSGSYSSKKRADEVENNQFLKWPANATTGFHQLDRRLKDLCYQLNHFHFYRTNKPVYPTAQKDIEQISLCIDDLNYAVKPLKKANPDLAIWQALQNRVKMISELPFKRLSADKITEDTGKAFSKNLRNAWLAILSKPIIQRKKG</sequence>
<dbReference type="SMART" id="SM00448">
    <property type="entry name" value="REC"/>
    <property type="match status" value="1"/>
</dbReference>
<dbReference type="InterPro" id="IPR001789">
    <property type="entry name" value="Sig_transdc_resp-reg_receiver"/>
</dbReference>
<evidence type="ECO:0000256" key="3">
    <source>
        <dbReference type="SAM" id="MobiDB-lite"/>
    </source>
</evidence>
<dbReference type="PANTHER" id="PTHR44591">
    <property type="entry name" value="STRESS RESPONSE REGULATOR PROTEIN 1"/>
    <property type="match status" value="1"/>
</dbReference>